<keyword evidence="1" id="KW-1133">Transmembrane helix</keyword>
<evidence type="ECO:0000256" key="1">
    <source>
        <dbReference type="SAM" id="Phobius"/>
    </source>
</evidence>
<name>A0A1I0TVV0_9SPHI</name>
<keyword evidence="1" id="KW-0812">Transmembrane</keyword>
<dbReference type="AlphaFoldDB" id="A0A1I0TVV0"/>
<evidence type="ECO:0000313" key="3">
    <source>
        <dbReference type="Proteomes" id="UP000198836"/>
    </source>
</evidence>
<feature type="transmembrane region" description="Helical" evidence="1">
    <location>
        <begin position="7"/>
        <end position="25"/>
    </location>
</feature>
<keyword evidence="1" id="KW-0472">Membrane</keyword>
<dbReference type="STRING" id="332999.SAMN04488511_11539"/>
<accession>A0A1I0TVV0</accession>
<evidence type="ECO:0000313" key="2">
    <source>
        <dbReference type="EMBL" id="SFA55760.1"/>
    </source>
</evidence>
<dbReference type="Proteomes" id="UP000198836">
    <property type="component" value="Unassembled WGS sequence"/>
</dbReference>
<proteinExistence type="predicted"/>
<sequence length="49" mass="5873">MICFDNLDLIWIIITNLLITNFLLANKQPSLNTYLIYSTYFYKNLITIR</sequence>
<keyword evidence="3" id="KW-1185">Reference proteome</keyword>
<dbReference type="EMBL" id="FOJM01000015">
    <property type="protein sequence ID" value="SFA55760.1"/>
    <property type="molecule type" value="Genomic_DNA"/>
</dbReference>
<protein>
    <submittedName>
        <fullName evidence="2">Uncharacterized protein</fullName>
    </submittedName>
</protein>
<organism evidence="2 3">
    <name type="scientific">Pedobacter suwonensis</name>
    <dbReference type="NCBI Taxonomy" id="332999"/>
    <lineage>
        <taxon>Bacteria</taxon>
        <taxon>Pseudomonadati</taxon>
        <taxon>Bacteroidota</taxon>
        <taxon>Sphingobacteriia</taxon>
        <taxon>Sphingobacteriales</taxon>
        <taxon>Sphingobacteriaceae</taxon>
        <taxon>Pedobacter</taxon>
    </lineage>
</organism>
<reference evidence="3" key="1">
    <citation type="submission" date="2016-10" db="EMBL/GenBank/DDBJ databases">
        <authorList>
            <person name="Varghese N."/>
            <person name="Submissions S."/>
        </authorList>
    </citation>
    <scope>NUCLEOTIDE SEQUENCE [LARGE SCALE GENOMIC DNA]</scope>
    <source>
        <strain evidence="3">DSM 18130</strain>
    </source>
</reference>
<gene>
    <name evidence="2" type="ORF">SAMN04488511_11539</name>
</gene>